<dbReference type="GO" id="GO:0005674">
    <property type="term" value="C:transcription factor TFIIF complex"/>
    <property type="evidence" value="ECO:0007669"/>
    <property type="project" value="InterPro"/>
</dbReference>
<feature type="domain" description="EF-hand" evidence="10">
    <location>
        <begin position="434"/>
        <end position="469"/>
    </location>
</feature>
<dbReference type="Pfam" id="PF02270">
    <property type="entry name" value="TFIIF_beta"/>
    <property type="match status" value="1"/>
</dbReference>
<evidence type="ECO:0000256" key="1">
    <source>
        <dbReference type="ARBA" id="ARBA00004123"/>
    </source>
</evidence>
<dbReference type="SMART" id="SM00054">
    <property type="entry name" value="EFh"/>
    <property type="match status" value="1"/>
</dbReference>
<evidence type="ECO:0000256" key="7">
    <source>
        <dbReference type="ARBA" id="ARBA00023242"/>
    </source>
</evidence>
<comment type="subcellular location">
    <subcellularLocation>
        <location evidence="1">Nucleus</location>
    </subcellularLocation>
</comment>
<dbReference type="Proteomes" id="UP000708208">
    <property type="component" value="Unassembled WGS sequence"/>
</dbReference>
<protein>
    <recommendedName>
        <fullName evidence="3">General transcription factor IIF subunit 2</fullName>
    </recommendedName>
    <alternativeName>
        <fullName evidence="8">Transcription initiation factor IIF subunit beta</fullName>
    </alternativeName>
</protein>
<dbReference type="CDD" id="cd07980">
    <property type="entry name" value="TFIIF_beta"/>
    <property type="match status" value="1"/>
</dbReference>
<dbReference type="GO" id="GO:0005509">
    <property type="term" value="F:calcium ion binding"/>
    <property type="evidence" value="ECO:0007669"/>
    <property type="project" value="InterPro"/>
</dbReference>
<dbReference type="GO" id="GO:0003677">
    <property type="term" value="F:DNA binding"/>
    <property type="evidence" value="ECO:0007669"/>
    <property type="project" value="UniProtKB-KW"/>
</dbReference>
<organism evidence="11 12">
    <name type="scientific">Allacma fusca</name>
    <dbReference type="NCBI Taxonomy" id="39272"/>
    <lineage>
        <taxon>Eukaryota</taxon>
        <taxon>Metazoa</taxon>
        <taxon>Ecdysozoa</taxon>
        <taxon>Arthropoda</taxon>
        <taxon>Hexapoda</taxon>
        <taxon>Collembola</taxon>
        <taxon>Symphypleona</taxon>
        <taxon>Sminthuridae</taxon>
        <taxon>Allacma</taxon>
    </lineage>
</organism>
<keyword evidence="7" id="KW-0539">Nucleus</keyword>
<dbReference type="PROSITE" id="PS50222">
    <property type="entry name" value="EF_HAND_2"/>
    <property type="match status" value="1"/>
</dbReference>
<dbReference type="GO" id="GO:0006367">
    <property type="term" value="P:transcription initiation at RNA polymerase II promoter"/>
    <property type="evidence" value="ECO:0007669"/>
    <property type="project" value="InterPro"/>
</dbReference>
<dbReference type="Pfam" id="PF17683">
    <property type="entry name" value="TFIIF_beta_N"/>
    <property type="match status" value="1"/>
</dbReference>
<dbReference type="InterPro" id="IPR040450">
    <property type="entry name" value="TFIIF_beta_HTH"/>
</dbReference>
<dbReference type="InterPro" id="IPR002048">
    <property type="entry name" value="EF_hand_dom"/>
</dbReference>
<comment type="caution">
    <text evidence="11">The sequence shown here is derived from an EMBL/GenBank/DDBJ whole genome shotgun (WGS) entry which is preliminary data.</text>
</comment>
<dbReference type="FunFam" id="1.10.10.10:FF:000035">
    <property type="entry name" value="General transcription factor IIF subunit 2"/>
    <property type="match status" value="1"/>
</dbReference>
<dbReference type="PANTHER" id="PTHR10445">
    <property type="entry name" value="GENERAL TRANSCRIPTION FACTOR IIF SUBUNIT 2"/>
    <property type="match status" value="1"/>
</dbReference>
<dbReference type="GO" id="GO:0006368">
    <property type="term" value="P:transcription elongation by RNA polymerase II"/>
    <property type="evidence" value="ECO:0007669"/>
    <property type="project" value="UniProtKB-ARBA"/>
</dbReference>
<name>A0A8J2P7S2_9HEXA</name>
<dbReference type="OrthoDB" id="26094at2759"/>
<keyword evidence="5" id="KW-0238">DNA-binding</keyword>
<comment type="similarity">
    <text evidence="2">Belongs to the TFIIF beta subunit family.</text>
</comment>
<reference evidence="11" key="1">
    <citation type="submission" date="2021-06" db="EMBL/GenBank/DDBJ databases">
        <authorList>
            <person name="Hodson N. C."/>
            <person name="Mongue J. A."/>
            <person name="Jaron S. K."/>
        </authorList>
    </citation>
    <scope>NUCLEOTIDE SEQUENCE</scope>
</reference>
<evidence type="ECO:0000256" key="3">
    <source>
        <dbReference type="ARBA" id="ARBA00020815"/>
    </source>
</evidence>
<evidence type="ECO:0000256" key="9">
    <source>
        <dbReference type="SAM" id="MobiDB-lite"/>
    </source>
</evidence>
<sequence length="544" mass="61789">MNPPTSEGKAQMSKVDMSNSGRGIWLVKVPKYLAARWQKIPGNLEAAKLRITKTSPGQRPKVTLTLSEATLCLKEPDEQDIPKEHDLIVAPVSQQTLGVFSYNQGESTDDLKISVEGKIQQKLECRPHADNKYMMLKQEEIKKAAQPERQVVRLSGVVNSYKPIANHKHNIEYDERKKNEGKKSRDDKDKVLEMLFGAFEDHQYYNLKDLVRITNQPVTYLKEVLKEILPYSYIMSSNSNKNVSFKFSLHGDKLTEYGGHTAGSNELNLAIGNNAEDESTSSSGTSSEGSTSSESIVTRGTPLATKSLKADKTVRFTGTEFTIRGSNFSVPSKTKGKVFCDWFFQRVAKIFAFPFLAGERICFHREDLEPLDTRSLKAAWESKKDVEDLVNFDSVAIKNMYANILEQRKQVQCSKDKYHFAKVDLTPYPRWDANIINRLRATFQIFDISGDGVIDFEEFSNVLSEFGDKTSPEIRLKYFSKAKTDEFGTIGFEDFLMILYELTEKEIDSPVDQSLVDTFKKIEDNMTHKGTEFELQMQDFAHVV</sequence>
<keyword evidence="4" id="KW-0805">Transcription regulation</keyword>
<dbReference type="Pfam" id="PF13499">
    <property type="entry name" value="EF-hand_7"/>
    <property type="match status" value="1"/>
</dbReference>
<dbReference type="PROSITE" id="PS00018">
    <property type="entry name" value="EF_HAND_1"/>
    <property type="match status" value="1"/>
</dbReference>
<evidence type="ECO:0000259" key="10">
    <source>
        <dbReference type="PROSITE" id="PS50222"/>
    </source>
</evidence>
<feature type="region of interest" description="Disordered" evidence="9">
    <location>
        <begin position="275"/>
        <end position="298"/>
    </location>
</feature>
<dbReference type="InterPro" id="IPR018247">
    <property type="entry name" value="EF_Hand_1_Ca_BS"/>
</dbReference>
<evidence type="ECO:0000256" key="2">
    <source>
        <dbReference type="ARBA" id="ARBA00009543"/>
    </source>
</evidence>
<dbReference type="EMBL" id="CAJVCH010282985">
    <property type="protein sequence ID" value="CAG7784798.1"/>
    <property type="molecule type" value="Genomic_DNA"/>
</dbReference>
<gene>
    <name evidence="11" type="ORF">AFUS01_LOCUS23462</name>
</gene>
<evidence type="ECO:0000256" key="6">
    <source>
        <dbReference type="ARBA" id="ARBA00023163"/>
    </source>
</evidence>
<evidence type="ECO:0000313" key="12">
    <source>
        <dbReference type="Proteomes" id="UP000708208"/>
    </source>
</evidence>
<evidence type="ECO:0000256" key="8">
    <source>
        <dbReference type="ARBA" id="ARBA00033388"/>
    </source>
</evidence>
<dbReference type="PANTHER" id="PTHR10445:SF0">
    <property type="entry name" value="GENERAL TRANSCRIPTION FACTOR IIF SUBUNIT 2"/>
    <property type="match status" value="1"/>
</dbReference>
<evidence type="ECO:0000313" key="11">
    <source>
        <dbReference type="EMBL" id="CAG7784798.1"/>
    </source>
</evidence>
<accession>A0A8J2P7S2</accession>
<proteinExistence type="inferred from homology"/>
<dbReference type="AlphaFoldDB" id="A0A8J2P7S2"/>
<dbReference type="InterPro" id="IPR003196">
    <property type="entry name" value="TFIIF_beta"/>
</dbReference>
<evidence type="ECO:0000256" key="4">
    <source>
        <dbReference type="ARBA" id="ARBA00023015"/>
    </source>
</evidence>
<evidence type="ECO:0000256" key="5">
    <source>
        <dbReference type="ARBA" id="ARBA00023125"/>
    </source>
</evidence>
<feature type="compositionally biased region" description="Low complexity" evidence="9">
    <location>
        <begin position="280"/>
        <end position="295"/>
    </location>
</feature>
<dbReference type="InterPro" id="IPR040504">
    <property type="entry name" value="TFIIF_beta_N"/>
</dbReference>
<keyword evidence="12" id="KW-1185">Reference proteome</keyword>
<keyword evidence="6" id="KW-0804">Transcription</keyword>
<dbReference type="CDD" id="cd00051">
    <property type="entry name" value="EFh"/>
    <property type="match status" value="1"/>
</dbReference>